<evidence type="ECO:0000313" key="3">
    <source>
        <dbReference type="Proteomes" id="UP000319160"/>
    </source>
</evidence>
<dbReference type="Proteomes" id="UP000319160">
    <property type="component" value="Unassembled WGS sequence"/>
</dbReference>
<comment type="caution">
    <text evidence="2">The sequence shown here is derived from an EMBL/GenBank/DDBJ whole genome shotgun (WGS) entry which is preliminary data.</text>
</comment>
<dbReference type="InterPro" id="IPR050508">
    <property type="entry name" value="Methyltransf_Superfamily"/>
</dbReference>
<dbReference type="InterPro" id="IPR041698">
    <property type="entry name" value="Methyltransf_25"/>
</dbReference>
<reference evidence="3" key="1">
    <citation type="submission" date="2019-06" db="EMBL/GenBank/DDBJ databases">
        <title>Draft genome sequence of the griseofulvin-producing fungus Xylaria cubensis strain G536.</title>
        <authorList>
            <person name="Mead M.E."/>
            <person name="Raja H.A."/>
            <person name="Steenwyk J.L."/>
            <person name="Knowles S.L."/>
            <person name="Oberlies N.H."/>
            <person name="Rokas A."/>
        </authorList>
    </citation>
    <scope>NUCLEOTIDE SEQUENCE [LARGE SCALE GENOMIC DNA]</scope>
    <source>
        <strain evidence="3">G536</strain>
    </source>
</reference>
<keyword evidence="3" id="KW-1185">Reference proteome</keyword>
<dbReference type="Gene3D" id="3.40.50.150">
    <property type="entry name" value="Vaccinia Virus protein VP39"/>
    <property type="match status" value="1"/>
</dbReference>
<accession>A0A553HMX8</accession>
<evidence type="ECO:0000259" key="1">
    <source>
        <dbReference type="Pfam" id="PF13649"/>
    </source>
</evidence>
<proteinExistence type="predicted"/>
<gene>
    <name evidence="2" type="ORF">FHL15_009741</name>
</gene>
<dbReference type="AlphaFoldDB" id="A0A553HMX8"/>
<dbReference type="STRING" id="2512241.A0A553HMX8"/>
<dbReference type="EMBL" id="VFLP01000069">
    <property type="protein sequence ID" value="TRX89304.1"/>
    <property type="molecule type" value="Genomic_DNA"/>
</dbReference>
<evidence type="ECO:0000313" key="2">
    <source>
        <dbReference type="EMBL" id="TRX89304.1"/>
    </source>
</evidence>
<dbReference type="PANTHER" id="PTHR42912">
    <property type="entry name" value="METHYLTRANSFERASE"/>
    <property type="match status" value="1"/>
</dbReference>
<dbReference type="OrthoDB" id="10004862at2759"/>
<dbReference type="SUPFAM" id="SSF53335">
    <property type="entry name" value="S-adenosyl-L-methionine-dependent methyltransferases"/>
    <property type="match status" value="1"/>
</dbReference>
<sequence length="231" mass="25969">MAAQIHETPENIKERLKASYDAMASTYNEWTIPHSKQRLEYLEKALEYLGQSTKPEKLAFLELGCGCGLPITKKLLSYPEAKVTANDLSETQIALARENLIQGPEDEVAQRLELIQGDMNGLDFPDGSLDLVVGFYSIIHLPRSEQTTLLGRIAKWLKPGGYFVANFSKEESESAVMEKWLDDDKGWMFWSAWGKEKTLGQMKDAGFDVVIAETADDVVDDSSFLWVVAKR</sequence>
<name>A0A553HMX8_9PEZI</name>
<dbReference type="InterPro" id="IPR029063">
    <property type="entry name" value="SAM-dependent_MTases_sf"/>
</dbReference>
<feature type="domain" description="Methyltransferase" evidence="1">
    <location>
        <begin position="61"/>
        <end position="161"/>
    </location>
</feature>
<protein>
    <recommendedName>
        <fullName evidence="1">Methyltransferase domain-containing protein</fullName>
    </recommendedName>
</protein>
<dbReference type="Pfam" id="PF13649">
    <property type="entry name" value="Methyltransf_25"/>
    <property type="match status" value="1"/>
</dbReference>
<dbReference type="GO" id="GO:0008168">
    <property type="term" value="F:methyltransferase activity"/>
    <property type="evidence" value="ECO:0007669"/>
    <property type="project" value="TreeGrafter"/>
</dbReference>
<dbReference type="CDD" id="cd02440">
    <property type="entry name" value="AdoMet_MTases"/>
    <property type="match status" value="1"/>
</dbReference>
<organism evidence="2 3">
    <name type="scientific">Xylaria flabelliformis</name>
    <dbReference type="NCBI Taxonomy" id="2512241"/>
    <lineage>
        <taxon>Eukaryota</taxon>
        <taxon>Fungi</taxon>
        <taxon>Dikarya</taxon>
        <taxon>Ascomycota</taxon>
        <taxon>Pezizomycotina</taxon>
        <taxon>Sordariomycetes</taxon>
        <taxon>Xylariomycetidae</taxon>
        <taxon>Xylariales</taxon>
        <taxon>Xylariaceae</taxon>
        <taxon>Xylaria</taxon>
    </lineage>
</organism>